<evidence type="ECO:0000256" key="4">
    <source>
        <dbReference type="SAM" id="MobiDB-lite"/>
    </source>
</evidence>
<dbReference type="Gene3D" id="1.10.287.950">
    <property type="entry name" value="Methyl-accepting chemotaxis protein"/>
    <property type="match status" value="1"/>
</dbReference>
<evidence type="ECO:0000259" key="6">
    <source>
        <dbReference type="PROSITE" id="PS50111"/>
    </source>
</evidence>
<keyword evidence="8" id="KW-1185">Reference proteome</keyword>
<evidence type="ECO:0000313" key="8">
    <source>
        <dbReference type="Proteomes" id="UP000324209"/>
    </source>
</evidence>
<feature type="compositionally biased region" description="Low complexity" evidence="4">
    <location>
        <begin position="386"/>
        <end position="400"/>
    </location>
</feature>
<evidence type="ECO:0000256" key="2">
    <source>
        <dbReference type="ARBA" id="ARBA00029447"/>
    </source>
</evidence>
<feature type="region of interest" description="Disordered" evidence="4">
    <location>
        <begin position="424"/>
        <end position="445"/>
    </location>
</feature>
<dbReference type="GO" id="GO:0006935">
    <property type="term" value="P:chemotaxis"/>
    <property type="evidence" value="ECO:0007669"/>
    <property type="project" value="UniProtKB-KW"/>
</dbReference>
<proteinExistence type="inferred from homology"/>
<dbReference type="AlphaFoldDB" id="A0A5C1QQB4"/>
<dbReference type="PANTHER" id="PTHR43531">
    <property type="entry name" value="PROTEIN ICFG"/>
    <property type="match status" value="1"/>
</dbReference>
<dbReference type="EMBL" id="CP036150">
    <property type="protein sequence ID" value="QEN08322.1"/>
    <property type="molecule type" value="Genomic_DNA"/>
</dbReference>
<feature type="compositionally biased region" description="Polar residues" evidence="4">
    <location>
        <begin position="401"/>
        <end position="412"/>
    </location>
</feature>
<dbReference type="GO" id="GO:0007165">
    <property type="term" value="P:signal transduction"/>
    <property type="evidence" value="ECO:0007669"/>
    <property type="project" value="UniProtKB-KW"/>
</dbReference>
<keyword evidence="5" id="KW-1133">Transmembrane helix</keyword>
<keyword evidence="5" id="KW-0812">Transmembrane</keyword>
<dbReference type="Proteomes" id="UP000324209">
    <property type="component" value="Chromosome"/>
</dbReference>
<evidence type="ECO:0000256" key="1">
    <source>
        <dbReference type="ARBA" id="ARBA00022500"/>
    </source>
</evidence>
<comment type="similarity">
    <text evidence="2">Belongs to the methyl-accepting chemotaxis (MCP) protein family.</text>
</comment>
<dbReference type="PANTHER" id="PTHR43531:SF11">
    <property type="entry name" value="METHYL-ACCEPTING CHEMOTAXIS PROTEIN 3"/>
    <property type="match status" value="1"/>
</dbReference>
<dbReference type="SMART" id="SM00283">
    <property type="entry name" value="MA"/>
    <property type="match status" value="1"/>
</dbReference>
<accession>A0A5C1QQB4</accession>
<dbReference type="Pfam" id="PF00015">
    <property type="entry name" value="MCPsignal"/>
    <property type="match status" value="1"/>
</dbReference>
<evidence type="ECO:0000256" key="5">
    <source>
        <dbReference type="SAM" id="Phobius"/>
    </source>
</evidence>
<keyword evidence="1" id="KW-0145">Chemotaxis</keyword>
<keyword evidence="5" id="KW-0472">Membrane</keyword>
<sequence length="657" mass="72372">MVQKLKVRTKLMTSFALLVVFTIIVGMMGIRGISQINYQNVISELVNLCLTDAQDAQAATLRYTLYGDNSYMTEAFEKTNCVLENAEHAKELMLSDENKSHVQDLIQGMTEYNNLNLEFSHIQGQINGIAKQRAKAAVLVFENIKELIQMELEVLTENSRSGLVSAIYVDRLMQLEEIQDATNQFRVSGYEYLAAQNDDERPILSKHWNDDILTAENLLISSLDDFNDEQVSKSLNLILNQVKVYKSTVLQYQNLEADRAVIQTQLREKAAVIMDSGRSVTKVVNDIIRHVSSQNKLLAILLSIVSAIIGIIIAFVLTKSITTQLGGEPYEIVDITSRIAKGDLKIDFPEKKLTGVYSAMQEMTAQITTIVNDIVSASNQVTSGSEQISSSAQEISSGTSEQASNMEEVSASVEQLNSNIQQNTENAQQSNVMAKKVAEDSQEGSEAVADTVSAMKDIAEKISVIQDIARSTNMLALNAAIEAARAGEAGRGFAVVASEVRKLAESSGAAAKDITEITQSSVHRAIAAQEKIEQIVPSMRKTAELVEEITMASQEQNKGAEQINSAIIQLDSVIQQNATASEELASMSEELLSQASTMKDTIGFFKVKNSDMAQVKYLQHESEPLKKAGSEQKIQRDSIEIKSLELDQDYESDFEEF</sequence>
<dbReference type="OrthoDB" id="9763018at2"/>
<organism evidence="7 8">
    <name type="scientific">Oceanispirochaeta crateris</name>
    <dbReference type="NCBI Taxonomy" id="2518645"/>
    <lineage>
        <taxon>Bacteria</taxon>
        <taxon>Pseudomonadati</taxon>
        <taxon>Spirochaetota</taxon>
        <taxon>Spirochaetia</taxon>
        <taxon>Spirochaetales</taxon>
        <taxon>Spirochaetaceae</taxon>
        <taxon>Oceanispirochaeta</taxon>
    </lineage>
</organism>
<reference evidence="7 8" key="1">
    <citation type="submission" date="2019-02" db="EMBL/GenBank/DDBJ databases">
        <title>Complete Genome Sequence and Methylome Analysis of free living Spirochaetas.</title>
        <authorList>
            <person name="Fomenkov A."/>
            <person name="Dubinina G."/>
            <person name="Leshcheva N."/>
            <person name="Mikheeva N."/>
            <person name="Grabovich M."/>
            <person name="Vincze T."/>
            <person name="Roberts R.J."/>
        </authorList>
    </citation>
    <scope>NUCLEOTIDE SEQUENCE [LARGE SCALE GENOMIC DNA]</scope>
    <source>
        <strain evidence="7 8">K2</strain>
    </source>
</reference>
<dbReference type="RefSeq" id="WP_149486402.1">
    <property type="nucleotide sequence ID" value="NZ_CP036150.1"/>
</dbReference>
<dbReference type="PROSITE" id="PS50111">
    <property type="entry name" value="CHEMOTAXIS_TRANSDUC_2"/>
    <property type="match status" value="1"/>
</dbReference>
<gene>
    <name evidence="7" type="ORF">EXM22_10095</name>
</gene>
<feature type="transmembrane region" description="Helical" evidence="5">
    <location>
        <begin position="12"/>
        <end position="30"/>
    </location>
</feature>
<keyword evidence="3" id="KW-0807">Transducer</keyword>
<dbReference type="InterPro" id="IPR004089">
    <property type="entry name" value="MCPsignal_dom"/>
</dbReference>
<evidence type="ECO:0000256" key="3">
    <source>
        <dbReference type="PROSITE-ProRule" id="PRU00284"/>
    </source>
</evidence>
<feature type="transmembrane region" description="Helical" evidence="5">
    <location>
        <begin position="297"/>
        <end position="317"/>
    </location>
</feature>
<dbReference type="SUPFAM" id="SSF58104">
    <property type="entry name" value="Methyl-accepting chemotaxis protein (MCP) signaling domain"/>
    <property type="match status" value="1"/>
</dbReference>
<name>A0A5C1QQB4_9SPIO</name>
<dbReference type="InterPro" id="IPR051310">
    <property type="entry name" value="MCP_chemotaxis"/>
</dbReference>
<protein>
    <submittedName>
        <fullName evidence="7">Methyl-accepting chemotaxis protein</fullName>
    </submittedName>
</protein>
<feature type="domain" description="Methyl-accepting transducer" evidence="6">
    <location>
        <begin position="377"/>
        <end position="592"/>
    </location>
</feature>
<evidence type="ECO:0000313" key="7">
    <source>
        <dbReference type="EMBL" id="QEN08322.1"/>
    </source>
</evidence>
<dbReference type="GO" id="GO:0004888">
    <property type="term" value="F:transmembrane signaling receptor activity"/>
    <property type="evidence" value="ECO:0007669"/>
    <property type="project" value="TreeGrafter"/>
</dbReference>
<dbReference type="GO" id="GO:0005886">
    <property type="term" value="C:plasma membrane"/>
    <property type="evidence" value="ECO:0007669"/>
    <property type="project" value="TreeGrafter"/>
</dbReference>
<feature type="region of interest" description="Disordered" evidence="4">
    <location>
        <begin position="386"/>
        <end position="412"/>
    </location>
</feature>
<dbReference type="KEGG" id="ock:EXM22_10095"/>